<sequence length="205" mass="22801">MAKHLTVRQKEILKRINEYFSEHQIAPTYKELAERMKVNSLATIAKYIKVLVRKGFLQLLPGHRGIIILRSSEDENLLKVPILGTTAGGPPILAQENIKGYETVSTGTFVYIPDFLLEVKGDSMLEAGINNGDLVAVKKGINIQNGDIVVFLVDEESTVKRFYREGGNIILKPANPNYPNIVIRDDGRYLSPIGKVVGVIKKNNT</sequence>
<keyword evidence="4" id="KW-0227">DNA damage</keyword>
<proteinExistence type="inferred from homology"/>
<dbReference type="GO" id="GO:0003677">
    <property type="term" value="F:DNA binding"/>
    <property type="evidence" value="ECO:0007669"/>
    <property type="project" value="UniProtKB-KW"/>
</dbReference>
<dbReference type="InterPro" id="IPR036390">
    <property type="entry name" value="WH_DNA-bd_sf"/>
</dbReference>
<dbReference type="Pfam" id="PF01726">
    <property type="entry name" value="LexA_DNA_bind"/>
    <property type="match status" value="1"/>
</dbReference>
<dbReference type="PANTHER" id="PTHR33516:SF2">
    <property type="entry name" value="LEXA REPRESSOR-RELATED"/>
    <property type="match status" value="1"/>
</dbReference>
<dbReference type="GO" id="GO:0006508">
    <property type="term" value="P:proteolysis"/>
    <property type="evidence" value="ECO:0007669"/>
    <property type="project" value="InterPro"/>
</dbReference>
<dbReference type="InterPro" id="IPR006199">
    <property type="entry name" value="LexA_DNA-bd_dom"/>
</dbReference>
<dbReference type="GO" id="GO:0006281">
    <property type="term" value="P:DNA repair"/>
    <property type="evidence" value="ECO:0007669"/>
    <property type="project" value="UniProtKB-KW"/>
</dbReference>
<dbReference type="Proteomes" id="UP000182278">
    <property type="component" value="Unassembled WGS sequence"/>
</dbReference>
<dbReference type="InterPro" id="IPR036286">
    <property type="entry name" value="LexA/Signal_pep-like_sf"/>
</dbReference>
<organism evidence="15 16">
    <name type="scientific">Candidatus Desantisbacteria bacterium CG1_02_38_46</name>
    <dbReference type="NCBI Taxonomy" id="1817893"/>
    <lineage>
        <taxon>Bacteria</taxon>
        <taxon>Candidatus Desantisiibacteriota</taxon>
    </lineage>
</organism>
<evidence type="ECO:0000256" key="3">
    <source>
        <dbReference type="ARBA" id="ARBA00022705"/>
    </source>
</evidence>
<dbReference type="Gene3D" id="1.10.10.10">
    <property type="entry name" value="Winged helix-like DNA-binding domain superfamily/Winged helix DNA-binding domain"/>
    <property type="match status" value="1"/>
</dbReference>
<accession>A0A1J4S8P4</accession>
<keyword evidence="2" id="KW-0678">Repressor</keyword>
<dbReference type="SUPFAM" id="SSF46785">
    <property type="entry name" value="Winged helix' DNA-binding domain"/>
    <property type="match status" value="1"/>
</dbReference>
<keyword evidence="10" id="KW-0234">DNA repair</keyword>
<dbReference type="InterPro" id="IPR039418">
    <property type="entry name" value="LexA-like"/>
</dbReference>
<evidence type="ECO:0000256" key="8">
    <source>
        <dbReference type="ARBA" id="ARBA00023125"/>
    </source>
</evidence>
<dbReference type="SUPFAM" id="SSF51306">
    <property type="entry name" value="LexA/Signal peptidase"/>
    <property type="match status" value="1"/>
</dbReference>
<dbReference type="InterPro" id="IPR050077">
    <property type="entry name" value="LexA_repressor"/>
</dbReference>
<dbReference type="GO" id="GO:0006260">
    <property type="term" value="P:DNA replication"/>
    <property type="evidence" value="ECO:0007669"/>
    <property type="project" value="UniProtKB-KW"/>
</dbReference>
<evidence type="ECO:0000259" key="14">
    <source>
        <dbReference type="Pfam" id="PF01726"/>
    </source>
</evidence>
<dbReference type="CDD" id="cd06529">
    <property type="entry name" value="S24_LexA-like"/>
    <property type="match status" value="1"/>
</dbReference>
<dbReference type="Gene3D" id="2.10.109.10">
    <property type="entry name" value="Umud Fragment, subunit A"/>
    <property type="match status" value="1"/>
</dbReference>
<dbReference type="InterPro" id="IPR015927">
    <property type="entry name" value="Peptidase_S24_S26A/B/C"/>
</dbReference>
<dbReference type="STRING" id="1817893.AUJ66_08605"/>
<keyword evidence="7" id="KW-0805">Transcription regulation</keyword>
<evidence type="ECO:0000256" key="10">
    <source>
        <dbReference type="ARBA" id="ARBA00023204"/>
    </source>
</evidence>
<evidence type="ECO:0000313" key="15">
    <source>
        <dbReference type="EMBL" id="OIN95680.1"/>
    </source>
</evidence>
<evidence type="ECO:0000256" key="9">
    <source>
        <dbReference type="ARBA" id="ARBA00023163"/>
    </source>
</evidence>
<dbReference type="NCBIfam" id="TIGR00498">
    <property type="entry name" value="lexA"/>
    <property type="match status" value="1"/>
</dbReference>
<dbReference type="PANTHER" id="PTHR33516">
    <property type="entry name" value="LEXA REPRESSOR"/>
    <property type="match status" value="1"/>
</dbReference>
<keyword evidence="8" id="KW-0238">DNA-binding</keyword>
<dbReference type="GO" id="GO:0045892">
    <property type="term" value="P:negative regulation of DNA-templated transcription"/>
    <property type="evidence" value="ECO:0007669"/>
    <property type="project" value="InterPro"/>
</dbReference>
<feature type="domain" description="Peptidase S24/S26A/S26B/S26C" evidence="13">
    <location>
        <begin position="81"/>
        <end position="197"/>
    </location>
</feature>
<dbReference type="Pfam" id="PF00717">
    <property type="entry name" value="Peptidase_S24"/>
    <property type="match status" value="1"/>
</dbReference>
<dbReference type="GO" id="GO:0004252">
    <property type="term" value="F:serine-type endopeptidase activity"/>
    <property type="evidence" value="ECO:0007669"/>
    <property type="project" value="InterPro"/>
</dbReference>
<keyword evidence="9" id="KW-0804">Transcription</keyword>
<keyword evidence="11" id="KW-0742">SOS response</keyword>
<feature type="domain" description="LexA repressor DNA-binding" evidence="14">
    <location>
        <begin position="3"/>
        <end position="62"/>
    </location>
</feature>
<evidence type="ECO:0000256" key="5">
    <source>
        <dbReference type="ARBA" id="ARBA00022801"/>
    </source>
</evidence>
<gene>
    <name evidence="15" type="ORF">AUJ66_08605</name>
</gene>
<keyword evidence="6 12" id="KW-0068">Autocatalytic cleavage</keyword>
<comment type="caution">
    <text evidence="15">The sequence shown here is derived from an EMBL/GenBank/DDBJ whole genome shotgun (WGS) entry which is preliminary data.</text>
</comment>
<evidence type="ECO:0000256" key="2">
    <source>
        <dbReference type="ARBA" id="ARBA00022491"/>
    </source>
</evidence>
<dbReference type="InterPro" id="IPR036388">
    <property type="entry name" value="WH-like_DNA-bd_sf"/>
</dbReference>
<reference evidence="15 16" key="1">
    <citation type="journal article" date="2016" name="Environ. Microbiol.">
        <title>Genomic resolution of a cold subsurface aquifer community provides metabolic insights for novel microbes adapted to high CO concentrations.</title>
        <authorList>
            <person name="Probst A.J."/>
            <person name="Castelle C.J."/>
            <person name="Singh A."/>
            <person name="Brown C.T."/>
            <person name="Anantharaman K."/>
            <person name="Sharon I."/>
            <person name="Hug L.A."/>
            <person name="Burstein D."/>
            <person name="Emerson J.B."/>
            <person name="Thomas B.C."/>
            <person name="Banfield J.F."/>
        </authorList>
    </citation>
    <scope>NUCLEOTIDE SEQUENCE [LARGE SCALE GENOMIC DNA]</scope>
    <source>
        <strain evidence="15">CG1_02_38_46</strain>
    </source>
</reference>
<evidence type="ECO:0000256" key="4">
    <source>
        <dbReference type="ARBA" id="ARBA00022763"/>
    </source>
</evidence>
<dbReference type="PRINTS" id="PR00726">
    <property type="entry name" value="LEXASERPTASE"/>
</dbReference>
<protein>
    <submittedName>
        <fullName evidence="15">Repressor LexA</fullName>
    </submittedName>
</protein>
<evidence type="ECO:0000256" key="11">
    <source>
        <dbReference type="ARBA" id="ARBA00023236"/>
    </source>
</evidence>
<dbReference type="InterPro" id="IPR006200">
    <property type="entry name" value="LexA"/>
</dbReference>
<evidence type="ECO:0000256" key="12">
    <source>
        <dbReference type="RuleBase" id="RU003991"/>
    </source>
</evidence>
<evidence type="ECO:0000256" key="1">
    <source>
        <dbReference type="ARBA" id="ARBA00007484"/>
    </source>
</evidence>
<evidence type="ECO:0000259" key="13">
    <source>
        <dbReference type="Pfam" id="PF00717"/>
    </source>
</evidence>
<dbReference type="EMBL" id="MNUO01000131">
    <property type="protein sequence ID" value="OIN95680.1"/>
    <property type="molecule type" value="Genomic_DNA"/>
</dbReference>
<evidence type="ECO:0000256" key="7">
    <source>
        <dbReference type="ARBA" id="ARBA00023015"/>
    </source>
</evidence>
<keyword evidence="5 12" id="KW-0378">Hydrolase</keyword>
<dbReference type="InterPro" id="IPR006197">
    <property type="entry name" value="Peptidase_S24_LexA"/>
</dbReference>
<dbReference type="AlphaFoldDB" id="A0A1J4S8P4"/>
<keyword evidence="3" id="KW-0235">DNA replication</keyword>
<evidence type="ECO:0000256" key="6">
    <source>
        <dbReference type="ARBA" id="ARBA00022813"/>
    </source>
</evidence>
<evidence type="ECO:0000313" key="16">
    <source>
        <dbReference type="Proteomes" id="UP000182278"/>
    </source>
</evidence>
<name>A0A1J4S8P4_9BACT</name>
<comment type="similarity">
    <text evidence="1 12">Belongs to the peptidase S24 family.</text>
</comment>
<dbReference type="GO" id="GO:0009432">
    <property type="term" value="P:SOS response"/>
    <property type="evidence" value="ECO:0007669"/>
    <property type="project" value="UniProtKB-KW"/>
</dbReference>